<proteinExistence type="predicted"/>
<dbReference type="Pfam" id="PF12666">
    <property type="entry name" value="PrgI"/>
    <property type="match status" value="1"/>
</dbReference>
<feature type="transmembrane region" description="Helical" evidence="1">
    <location>
        <begin position="33"/>
        <end position="50"/>
    </location>
</feature>
<gene>
    <name evidence="2" type="ORF">ACFOY2_46780</name>
</gene>
<name>A0ABV8GQ00_9ACTN</name>
<evidence type="ECO:0000313" key="2">
    <source>
        <dbReference type="EMBL" id="MFC4014797.1"/>
    </source>
</evidence>
<feature type="transmembrane region" description="Helical" evidence="1">
    <location>
        <begin position="56"/>
        <end position="75"/>
    </location>
</feature>
<dbReference type="Proteomes" id="UP001595851">
    <property type="component" value="Unassembled WGS sequence"/>
</dbReference>
<evidence type="ECO:0000256" key="1">
    <source>
        <dbReference type="SAM" id="Phobius"/>
    </source>
</evidence>
<keyword evidence="1" id="KW-0472">Membrane</keyword>
<sequence length="327" mass="34800">MNHNPEPPPLLARIPADINKPDKIAYGLTIRQLLIVTLTGGIAAAIYYLFHQLLPVVILAAILLPLLALGLAVALGRRDGLTLDRFALAALLHARTAKKFVPAPDGVAEPPRWCCLRGQLPAPLRLPVRAIRTDGALELTDGGVAVLVETSTLSFHLRTTGEQAALVGAFGRWLNSLETPVQLLARARLADLSGLIQAIEHQAEVLPHAALAEAAREHAAYLGDLNSTRELLTRQVLVVLRDHPATSRARRSVRRAASAAIVLRRAAEAERALAALGVTARVLDADQAAQAIAECLDPGGRHPFGQALPDELISATHTTTHNLGGNA</sequence>
<keyword evidence="1" id="KW-1133">Transmembrane helix</keyword>
<dbReference type="InterPro" id="IPR024414">
    <property type="entry name" value="Uncharacterised_PrgI"/>
</dbReference>
<dbReference type="EMBL" id="JBHSBI010000037">
    <property type="protein sequence ID" value="MFC4014797.1"/>
    <property type="molecule type" value="Genomic_DNA"/>
</dbReference>
<keyword evidence="3" id="KW-1185">Reference proteome</keyword>
<dbReference type="RefSeq" id="WP_379534623.1">
    <property type="nucleotide sequence ID" value="NZ_JBHSBI010000037.1"/>
</dbReference>
<organism evidence="2 3">
    <name type="scientific">Nonomuraea purpurea</name>
    <dbReference type="NCBI Taxonomy" id="1849276"/>
    <lineage>
        <taxon>Bacteria</taxon>
        <taxon>Bacillati</taxon>
        <taxon>Actinomycetota</taxon>
        <taxon>Actinomycetes</taxon>
        <taxon>Streptosporangiales</taxon>
        <taxon>Streptosporangiaceae</taxon>
        <taxon>Nonomuraea</taxon>
    </lineage>
</organism>
<keyword evidence="1" id="KW-0812">Transmembrane</keyword>
<accession>A0ABV8GQ00</accession>
<protein>
    <submittedName>
        <fullName evidence="2">PrgI family protein</fullName>
    </submittedName>
</protein>
<evidence type="ECO:0000313" key="3">
    <source>
        <dbReference type="Proteomes" id="UP001595851"/>
    </source>
</evidence>
<comment type="caution">
    <text evidence="2">The sequence shown here is derived from an EMBL/GenBank/DDBJ whole genome shotgun (WGS) entry which is preliminary data.</text>
</comment>
<reference evidence="3" key="1">
    <citation type="journal article" date="2019" name="Int. J. Syst. Evol. Microbiol.">
        <title>The Global Catalogue of Microorganisms (GCM) 10K type strain sequencing project: providing services to taxonomists for standard genome sequencing and annotation.</title>
        <authorList>
            <consortium name="The Broad Institute Genomics Platform"/>
            <consortium name="The Broad Institute Genome Sequencing Center for Infectious Disease"/>
            <person name="Wu L."/>
            <person name="Ma J."/>
        </authorList>
    </citation>
    <scope>NUCLEOTIDE SEQUENCE [LARGE SCALE GENOMIC DNA]</scope>
    <source>
        <strain evidence="3">TBRC 1276</strain>
    </source>
</reference>